<dbReference type="EMBL" id="CAJVPU010001243">
    <property type="protein sequence ID" value="CAG8475472.1"/>
    <property type="molecule type" value="Genomic_DNA"/>
</dbReference>
<evidence type="ECO:0000313" key="2">
    <source>
        <dbReference type="Proteomes" id="UP000789702"/>
    </source>
</evidence>
<reference evidence="1" key="1">
    <citation type="submission" date="2021-06" db="EMBL/GenBank/DDBJ databases">
        <authorList>
            <person name="Kallberg Y."/>
            <person name="Tangrot J."/>
            <person name="Rosling A."/>
        </authorList>
    </citation>
    <scope>NUCLEOTIDE SEQUENCE</scope>
    <source>
        <strain evidence="1">IL203A</strain>
    </source>
</reference>
<dbReference type="Proteomes" id="UP000789702">
    <property type="component" value="Unassembled WGS sequence"/>
</dbReference>
<accession>A0ACA9KJQ5</accession>
<keyword evidence="2" id="KW-1185">Reference proteome</keyword>
<proteinExistence type="predicted"/>
<name>A0ACA9KJQ5_9GLOM</name>
<feature type="non-terminal residue" evidence="1">
    <location>
        <position position="1"/>
    </location>
</feature>
<protein>
    <submittedName>
        <fullName evidence="1">5958_t:CDS:1</fullName>
    </submittedName>
</protein>
<evidence type="ECO:0000313" key="1">
    <source>
        <dbReference type="EMBL" id="CAG8475472.1"/>
    </source>
</evidence>
<organism evidence="1 2">
    <name type="scientific">Dentiscutata heterogama</name>
    <dbReference type="NCBI Taxonomy" id="1316150"/>
    <lineage>
        <taxon>Eukaryota</taxon>
        <taxon>Fungi</taxon>
        <taxon>Fungi incertae sedis</taxon>
        <taxon>Mucoromycota</taxon>
        <taxon>Glomeromycotina</taxon>
        <taxon>Glomeromycetes</taxon>
        <taxon>Diversisporales</taxon>
        <taxon>Gigasporaceae</taxon>
        <taxon>Dentiscutata</taxon>
    </lineage>
</organism>
<sequence>IEITPSLHIIIEAVGRGFDCFFYRKLKSEDPIIKREFEKITEQGTVFYDCCVMSIAYSDRLGIYADGLMNLRQYFEGNKNYD</sequence>
<comment type="caution">
    <text evidence="1">The sequence shown here is derived from an EMBL/GenBank/DDBJ whole genome shotgun (WGS) entry which is preliminary data.</text>
</comment>
<gene>
    <name evidence="1" type="ORF">DHETER_LOCUS1899</name>
</gene>